<dbReference type="Proteomes" id="UP000772434">
    <property type="component" value="Unassembled WGS sequence"/>
</dbReference>
<evidence type="ECO:0000313" key="2">
    <source>
        <dbReference type="EMBL" id="KAF9074763.1"/>
    </source>
</evidence>
<comment type="caution">
    <text evidence="1">The sequence shown here is derived from an EMBL/GenBank/DDBJ whole genome shotgun (WGS) entry which is preliminary data.</text>
</comment>
<name>A0A9P5PL47_9AGAR</name>
<dbReference type="EMBL" id="JADNRY010000012">
    <property type="protein sequence ID" value="KAF9074763.1"/>
    <property type="molecule type" value="Genomic_DNA"/>
</dbReference>
<evidence type="ECO:0000313" key="3">
    <source>
        <dbReference type="Proteomes" id="UP000772434"/>
    </source>
</evidence>
<sequence>MEDNAPVASTLHIGLLDNSEGEGRTWLLKEPNSRGFEVVKAVPQPAAVFTGKGIDSQHGKFSNLNVGVAYGGGCIQPGNIVNDEANPATHDMLINSVPFQRLSSYTTGIFKPNSNLGVTTVSVLQYAVQV</sequence>
<reference evidence="1" key="1">
    <citation type="submission" date="2020-11" db="EMBL/GenBank/DDBJ databases">
        <authorList>
            <consortium name="DOE Joint Genome Institute"/>
            <person name="Ahrendt S."/>
            <person name="Riley R."/>
            <person name="Andreopoulos W."/>
            <person name="Labutti K."/>
            <person name="Pangilinan J."/>
            <person name="Ruiz-Duenas F.J."/>
            <person name="Barrasa J.M."/>
            <person name="Sanchez-Garcia M."/>
            <person name="Camarero S."/>
            <person name="Miyauchi S."/>
            <person name="Serrano A."/>
            <person name="Linde D."/>
            <person name="Babiker R."/>
            <person name="Drula E."/>
            <person name="Ayuso-Fernandez I."/>
            <person name="Pacheco R."/>
            <person name="Padilla G."/>
            <person name="Ferreira P."/>
            <person name="Barriuso J."/>
            <person name="Kellner H."/>
            <person name="Castanera R."/>
            <person name="Alfaro M."/>
            <person name="Ramirez L."/>
            <person name="Pisabarro A.G."/>
            <person name="Kuo A."/>
            <person name="Tritt A."/>
            <person name="Lipzen A."/>
            <person name="He G."/>
            <person name="Yan M."/>
            <person name="Ng V."/>
            <person name="Cullen D."/>
            <person name="Martin F."/>
            <person name="Rosso M.-N."/>
            <person name="Henrissat B."/>
            <person name="Hibbett D."/>
            <person name="Martinez A.T."/>
            <person name="Grigoriev I.V."/>
        </authorList>
    </citation>
    <scope>NUCLEOTIDE SEQUENCE</scope>
    <source>
        <strain evidence="1">AH 40177</strain>
    </source>
</reference>
<dbReference type="EMBL" id="JADNRY010000068">
    <property type="protein sequence ID" value="KAF9067799.1"/>
    <property type="molecule type" value="Genomic_DNA"/>
</dbReference>
<accession>A0A9P5PL47</accession>
<organism evidence="1 3">
    <name type="scientific">Rhodocollybia butyracea</name>
    <dbReference type="NCBI Taxonomy" id="206335"/>
    <lineage>
        <taxon>Eukaryota</taxon>
        <taxon>Fungi</taxon>
        <taxon>Dikarya</taxon>
        <taxon>Basidiomycota</taxon>
        <taxon>Agaricomycotina</taxon>
        <taxon>Agaricomycetes</taxon>
        <taxon>Agaricomycetidae</taxon>
        <taxon>Agaricales</taxon>
        <taxon>Marasmiineae</taxon>
        <taxon>Omphalotaceae</taxon>
        <taxon>Rhodocollybia</taxon>
    </lineage>
</organism>
<gene>
    <name evidence="1" type="ORF">BDP27DRAFT_1403637</name>
    <name evidence="2" type="ORF">BDP27DRAFT_1444163</name>
</gene>
<protein>
    <submittedName>
        <fullName evidence="1">Uncharacterized protein</fullName>
    </submittedName>
</protein>
<evidence type="ECO:0000313" key="1">
    <source>
        <dbReference type="EMBL" id="KAF9067799.1"/>
    </source>
</evidence>
<proteinExistence type="predicted"/>
<dbReference type="AlphaFoldDB" id="A0A9P5PL47"/>
<keyword evidence="3" id="KW-1185">Reference proteome</keyword>